<dbReference type="AlphaFoldDB" id="A0A8J7H5T7"/>
<dbReference type="PANTHER" id="PTHR13847:SF287">
    <property type="entry name" value="FAD-DEPENDENT OXIDOREDUCTASE DOMAIN-CONTAINING PROTEIN 1"/>
    <property type="match status" value="1"/>
</dbReference>
<dbReference type="RefSeq" id="WP_214437385.1">
    <property type="nucleotide sequence ID" value="NZ_JAECZB010000002.1"/>
</dbReference>
<sequence>MKTYDWIVVGAGITGAALAYELTKKGFAVLLLEQNQTPQNATRFSYGGLAYWSGTTPLTRQLCQQARDRYHILPQELDADIQFRELDLLLTIAADSDPEATAASYSRFGIPPRLLNPQAACELEPLLNPQAISGALTVKHGHIHPEKTVQAYIQAFMRAGGEMQIIQVLQILTDGVSTTTATYHSANVVICAGGLSRTLLKSAGIPIKLYFTHAEIIETPPVDLQLSTLVMPAHLQRFQLEAESTQVDELWNESGNELVPPILDAGAVQFPDGSLRLGQISRILTNPHAEVNSQESEKWLRKSVGQVLPALKNLPGTWHHCLVAFSNNDLPLIGAIPGFESVHIFSGFSNPLVIVPPLAERFANFATGKSDEIIIQLSNNSW</sequence>
<dbReference type="InterPro" id="IPR006076">
    <property type="entry name" value="FAD-dep_OxRdtase"/>
</dbReference>
<evidence type="ECO:0000256" key="1">
    <source>
        <dbReference type="ARBA" id="ARBA00023002"/>
    </source>
</evidence>
<dbReference type="EMBL" id="JAECZB010000002">
    <property type="protein sequence ID" value="MBH8551067.1"/>
    <property type="molecule type" value="Genomic_DNA"/>
</dbReference>
<evidence type="ECO:0000259" key="2">
    <source>
        <dbReference type="Pfam" id="PF01266"/>
    </source>
</evidence>
<dbReference type="GO" id="GO:0005737">
    <property type="term" value="C:cytoplasm"/>
    <property type="evidence" value="ECO:0007669"/>
    <property type="project" value="TreeGrafter"/>
</dbReference>
<dbReference type="Gene3D" id="3.30.9.10">
    <property type="entry name" value="D-Amino Acid Oxidase, subunit A, domain 2"/>
    <property type="match status" value="1"/>
</dbReference>
<dbReference type="GO" id="GO:0016491">
    <property type="term" value="F:oxidoreductase activity"/>
    <property type="evidence" value="ECO:0007669"/>
    <property type="project" value="UniProtKB-KW"/>
</dbReference>
<organism evidence="3 4">
    <name type="scientific">Atlanticothrix silvestris CENA357</name>
    <dbReference type="NCBI Taxonomy" id="1725252"/>
    <lineage>
        <taxon>Bacteria</taxon>
        <taxon>Bacillati</taxon>
        <taxon>Cyanobacteriota</taxon>
        <taxon>Cyanophyceae</taxon>
        <taxon>Nostocales</taxon>
        <taxon>Nodulariaceae</taxon>
        <taxon>Atlanticothrix</taxon>
        <taxon>Atlanticothrix silvestris</taxon>
    </lineage>
</organism>
<dbReference type="SUPFAM" id="SSF51905">
    <property type="entry name" value="FAD/NAD(P)-binding domain"/>
    <property type="match status" value="1"/>
</dbReference>
<keyword evidence="1" id="KW-0560">Oxidoreductase</keyword>
<dbReference type="PANTHER" id="PTHR13847">
    <property type="entry name" value="SARCOSINE DEHYDROGENASE-RELATED"/>
    <property type="match status" value="1"/>
</dbReference>
<evidence type="ECO:0000313" key="4">
    <source>
        <dbReference type="Proteomes" id="UP000599391"/>
    </source>
</evidence>
<comment type="caution">
    <text evidence="3">The sequence shown here is derived from an EMBL/GenBank/DDBJ whole genome shotgun (WGS) entry which is preliminary data.</text>
</comment>
<dbReference type="Gene3D" id="3.50.50.60">
    <property type="entry name" value="FAD/NAD(P)-binding domain"/>
    <property type="match status" value="1"/>
</dbReference>
<proteinExistence type="predicted"/>
<reference evidence="3 4" key="1">
    <citation type="journal article" date="2021" name="Int. J. Syst. Evol. Microbiol.">
        <title>Amazonocrinis nigriterrae gen. nov., sp. nov., Atlanticothrix silvestris gen. nov., sp. nov. and Dendronalium phyllosphericum gen. nov., sp. nov., nostocacean cyanobacteria from Brazilian environments.</title>
        <authorList>
            <person name="Alvarenga D.O."/>
            <person name="Andreote A.P.D."/>
            <person name="Branco L.H.Z."/>
            <person name="Delbaje E."/>
            <person name="Cruz R.B."/>
            <person name="Varani A.M."/>
            <person name="Fiore M.F."/>
        </authorList>
    </citation>
    <scope>NUCLEOTIDE SEQUENCE [LARGE SCALE GENOMIC DNA]</scope>
    <source>
        <strain evidence="3 4">CENA357</strain>
    </source>
</reference>
<dbReference type="Proteomes" id="UP000599391">
    <property type="component" value="Unassembled WGS sequence"/>
</dbReference>
<feature type="domain" description="FAD dependent oxidoreductase" evidence="2">
    <location>
        <begin position="5"/>
        <end position="363"/>
    </location>
</feature>
<accession>A0A8J7H5T7</accession>
<name>A0A8J7H5T7_9CYAN</name>
<keyword evidence="4" id="KW-1185">Reference proteome</keyword>
<protein>
    <submittedName>
        <fullName evidence="3">FAD-binding oxidoreductase</fullName>
    </submittedName>
</protein>
<gene>
    <name evidence="3" type="ORF">I8751_01415</name>
</gene>
<dbReference type="InterPro" id="IPR036188">
    <property type="entry name" value="FAD/NAD-bd_sf"/>
</dbReference>
<evidence type="ECO:0000313" key="3">
    <source>
        <dbReference type="EMBL" id="MBH8551067.1"/>
    </source>
</evidence>
<dbReference type="Pfam" id="PF01266">
    <property type="entry name" value="DAO"/>
    <property type="match status" value="1"/>
</dbReference>